<dbReference type="Pfam" id="PF00646">
    <property type="entry name" value="F-box"/>
    <property type="match status" value="1"/>
</dbReference>
<evidence type="ECO:0000313" key="3">
    <source>
        <dbReference type="Proteomes" id="UP001054889"/>
    </source>
</evidence>
<accession>A0AAV5FEJ3</accession>
<dbReference type="Gene3D" id="1.20.1280.50">
    <property type="match status" value="1"/>
</dbReference>
<dbReference type="InterPro" id="IPR001810">
    <property type="entry name" value="F-box_dom"/>
</dbReference>
<dbReference type="InterPro" id="IPR005174">
    <property type="entry name" value="KIB1-4_b-propeller"/>
</dbReference>
<evidence type="ECO:0000313" key="2">
    <source>
        <dbReference type="EMBL" id="GJN34093.1"/>
    </source>
</evidence>
<dbReference type="EMBL" id="BQKI01000085">
    <property type="protein sequence ID" value="GJN34093.1"/>
    <property type="molecule type" value="Genomic_DNA"/>
</dbReference>
<proteinExistence type="predicted"/>
<reference evidence="2" key="1">
    <citation type="journal article" date="2018" name="DNA Res.">
        <title>Multiple hybrid de novo genome assembly of finger millet, an orphan allotetraploid crop.</title>
        <authorList>
            <person name="Hatakeyama M."/>
            <person name="Aluri S."/>
            <person name="Balachadran M.T."/>
            <person name="Sivarajan S.R."/>
            <person name="Patrignani A."/>
            <person name="Gruter S."/>
            <person name="Poveda L."/>
            <person name="Shimizu-Inatsugi R."/>
            <person name="Baeten J."/>
            <person name="Francoijs K.J."/>
            <person name="Nataraja K.N."/>
            <person name="Reddy Y.A.N."/>
            <person name="Phadnis S."/>
            <person name="Ravikumar R.L."/>
            <person name="Schlapbach R."/>
            <person name="Sreeman S.M."/>
            <person name="Shimizu K.K."/>
        </authorList>
    </citation>
    <scope>NUCLEOTIDE SEQUENCE</scope>
</reference>
<dbReference type="PANTHER" id="PTHR33127:SF69">
    <property type="entry name" value="OS09G0340800 PROTEIN"/>
    <property type="match status" value="1"/>
</dbReference>
<name>A0AAV5FEJ3_ELECO</name>
<dbReference type="SUPFAM" id="SSF81383">
    <property type="entry name" value="F-box domain"/>
    <property type="match status" value="1"/>
</dbReference>
<dbReference type="Proteomes" id="UP001054889">
    <property type="component" value="Unassembled WGS sequence"/>
</dbReference>
<dbReference type="PANTHER" id="PTHR33127">
    <property type="entry name" value="TRANSMEMBRANE PROTEIN"/>
    <property type="match status" value="1"/>
</dbReference>
<reference evidence="2" key="2">
    <citation type="submission" date="2021-12" db="EMBL/GenBank/DDBJ databases">
        <title>Resequencing data analysis of finger millet.</title>
        <authorList>
            <person name="Hatakeyama M."/>
            <person name="Aluri S."/>
            <person name="Balachadran M.T."/>
            <person name="Sivarajan S.R."/>
            <person name="Poveda L."/>
            <person name="Shimizu-Inatsugi R."/>
            <person name="Schlapbach R."/>
            <person name="Sreeman S.M."/>
            <person name="Shimizu K.K."/>
        </authorList>
    </citation>
    <scope>NUCLEOTIDE SEQUENCE</scope>
</reference>
<dbReference type="SMART" id="SM00256">
    <property type="entry name" value="FBOX"/>
    <property type="match status" value="1"/>
</dbReference>
<protein>
    <recommendedName>
        <fullName evidence="1">F-box domain-containing protein</fullName>
    </recommendedName>
</protein>
<dbReference type="InterPro" id="IPR036047">
    <property type="entry name" value="F-box-like_dom_sf"/>
</dbReference>
<keyword evidence="3" id="KW-1185">Reference proteome</keyword>
<dbReference type="AlphaFoldDB" id="A0AAV5FEJ3"/>
<evidence type="ECO:0000259" key="1">
    <source>
        <dbReference type="SMART" id="SM00256"/>
    </source>
</evidence>
<comment type="caution">
    <text evidence="2">The sequence shown here is derived from an EMBL/GenBank/DDBJ whole genome shotgun (WGS) entry which is preliminary data.</text>
</comment>
<feature type="domain" description="F-box" evidence="1">
    <location>
        <begin position="13"/>
        <end position="53"/>
    </location>
</feature>
<organism evidence="2 3">
    <name type="scientific">Eleusine coracana subsp. coracana</name>
    <dbReference type="NCBI Taxonomy" id="191504"/>
    <lineage>
        <taxon>Eukaryota</taxon>
        <taxon>Viridiplantae</taxon>
        <taxon>Streptophyta</taxon>
        <taxon>Embryophyta</taxon>
        <taxon>Tracheophyta</taxon>
        <taxon>Spermatophyta</taxon>
        <taxon>Magnoliopsida</taxon>
        <taxon>Liliopsida</taxon>
        <taxon>Poales</taxon>
        <taxon>Poaceae</taxon>
        <taxon>PACMAD clade</taxon>
        <taxon>Chloridoideae</taxon>
        <taxon>Cynodonteae</taxon>
        <taxon>Eleusininae</taxon>
        <taxon>Eleusine</taxon>
    </lineage>
</organism>
<sequence length="359" mass="41464">MSPPVQERGWSSLPADLLRDILSRLPWSSHPSFAATCKHWSTIVSLFYPAWITPVLLNAVDVGSTRIRYYSPYYHKIFEVDETLDRPNATIYCSNGRHLTLWYRVDDKILVFCVNLVTGFIQVVHPLEGYNFDFVVYDGEHRMLGVNASVGTLNVVRNVEEDGDWSRYWEFSQLIHPEPKFKASPMTNPVLHHGLLYMLGKDGRLAVYDDRQHKYDDYYLFESDEGDLMAVLVDRRGSPLYVVKLNEDVMEWEKVESLEGRALFTGTLTTMMVKTDVKWMQKKIMFPRLHHWPDVVHCDLVDREGEVAFVPKSTMVSQDGAVEDKSIWTCGLGPDESAEFWGTANFDYKIWVNFEKIAS</sequence>
<dbReference type="Pfam" id="PF03478">
    <property type="entry name" value="Beta-prop_KIB1-4"/>
    <property type="match status" value="1"/>
</dbReference>
<gene>
    <name evidence="2" type="primary">gb22732</name>
    <name evidence="2" type="ORF">PR202_gb22732</name>
</gene>